<organism evidence="2 3">
    <name type="scientific">Dorcoceras hygrometricum</name>
    <dbReference type="NCBI Taxonomy" id="472368"/>
    <lineage>
        <taxon>Eukaryota</taxon>
        <taxon>Viridiplantae</taxon>
        <taxon>Streptophyta</taxon>
        <taxon>Embryophyta</taxon>
        <taxon>Tracheophyta</taxon>
        <taxon>Spermatophyta</taxon>
        <taxon>Magnoliopsida</taxon>
        <taxon>eudicotyledons</taxon>
        <taxon>Gunneridae</taxon>
        <taxon>Pentapetalae</taxon>
        <taxon>asterids</taxon>
        <taxon>lamiids</taxon>
        <taxon>Lamiales</taxon>
        <taxon>Gesneriaceae</taxon>
        <taxon>Didymocarpoideae</taxon>
        <taxon>Trichosporeae</taxon>
        <taxon>Loxocarpinae</taxon>
        <taxon>Dorcoceras</taxon>
    </lineage>
</organism>
<dbReference type="AlphaFoldDB" id="A0A2Z7BM43"/>
<evidence type="ECO:0000313" key="3">
    <source>
        <dbReference type="Proteomes" id="UP000250235"/>
    </source>
</evidence>
<feature type="region of interest" description="Disordered" evidence="1">
    <location>
        <begin position="75"/>
        <end position="106"/>
    </location>
</feature>
<accession>A0A2Z7BM43</accession>
<evidence type="ECO:0000256" key="1">
    <source>
        <dbReference type="SAM" id="MobiDB-lite"/>
    </source>
</evidence>
<evidence type="ECO:0000313" key="2">
    <source>
        <dbReference type="EMBL" id="KZV35621.1"/>
    </source>
</evidence>
<dbReference type="EMBL" id="KV004530">
    <property type="protein sequence ID" value="KZV35621.1"/>
    <property type="molecule type" value="Genomic_DNA"/>
</dbReference>
<sequence length="106" mass="12063">MRKLKVSGVRCLGPSSSSVFASTLNNTLTCTQSDLAPGFDYFSIENSTSLVVPNQVHDRFPIPLLECTRIPTNILRAEPPRQDDRSEVRRRRRRREEGEEERGGIF</sequence>
<dbReference type="Proteomes" id="UP000250235">
    <property type="component" value="Unassembled WGS sequence"/>
</dbReference>
<protein>
    <submittedName>
        <fullName evidence="2">UDP-glucuronic acid decarboxylase 2-like</fullName>
    </submittedName>
</protein>
<reference evidence="2 3" key="1">
    <citation type="journal article" date="2015" name="Proc. Natl. Acad. Sci. U.S.A.">
        <title>The resurrection genome of Boea hygrometrica: A blueprint for survival of dehydration.</title>
        <authorList>
            <person name="Xiao L."/>
            <person name="Yang G."/>
            <person name="Zhang L."/>
            <person name="Yang X."/>
            <person name="Zhao S."/>
            <person name="Ji Z."/>
            <person name="Zhou Q."/>
            <person name="Hu M."/>
            <person name="Wang Y."/>
            <person name="Chen M."/>
            <person name="Xu Y."/>
            <person name="Jin H."/>
            <person name="Xiao X."/>
            <person name="Hu G."/>
            <person name="Bao F."/>
            <person name="Hu Y."/>
            <person name="Wan P."/>
            <person name="Li L."/>
            <person name="Deng X."/>
            <person name="Kuang T."/>
            <person name="Xiang C."/>
            <person name="Zhu J.K."/>
            <person name="Oliver M.J."/>
            <person name="He Y."/>
        </authorList>
    </citation>
    <scope>NUCLEOTIDE SEQUENCE [LARGE SCALE GENOMIC DNA]</scope>
    <source>
        <strain evidence="3">cv. XS01</strain>
    </source>
</reference>
<feature type="compositionally biased region" description="Basic and acidic residues" evidence="1">
    <location>
        <begin position="78"/>
        <end position="87"/>
    </location>
</feature>
<proteinExistence type="predicted"/>
<gene>
    <name evidence="2" type="ORF">F511_23782</name>
</gene>
<name>A0A2Z7BM43_9LAMI</name>
<keyword evidence="3" id="KW-1185">Reference proteome</keyword>
<feature type="compositionally biased region" description="Basic and acidic residues" evidence="1">
    <location>
        <begin position="95"/>
        <end position="106"/>
    </location>
</feature>